<evidence type="ECO:0000256" key="1">
    <source>
        <dbReference type="SAM" id="Phobius"/>
    </source>
</evidence>
<name>A0A1E3RX33_9MYCO</name>
<keyword evidence="3" id="KW-1185">Reference proteome</keyword>
<keyword evidence="1" id="KW-1133">Transmembrane helix</keyword>
<gene>
    <name evidence="2" type="ORF">BHQ17_08805</name>
</gene>
<protein>
    <recommendedName>
        <fullName evidence="4">Transmembrane protein</fullName>
    </recommendedName>
</protein>
<evidence type="ECO:0000313" key="3">
    <source>
        <dbReference type="Proteomes" id="UP000094243"/>
    </source>
</evidence>
<keyword evidence="1" id="KW-0472">Membrane</keyword>
<evidence type="ECO:0008006" key="4">
    <source>
        <dbReference type="Google" id="ProtNLM"/>
    </source>
</evidence>
<dbReference type="Proteomes" id="UP000094243">
    <property type="component" value="Unassembled WGS sequence"/>
</dbReference>
<keyword evidence="1" id="KW-0812">Transmembrane</keyword>
<dbReference type="PROSITE" id="PS51257">
    <property type="entry name" value="PROKAR_LIPOPROTEIN"/>
    <property type="match status" value="1"/>
</dbReference>
<proteinExistence type="predicted"/>
<feature type="transmembrane region" description="Helical" evidence="1">
    <location>
        <begin position="48"/>
        <end position="73"/>
    </location>
</feature>
<reference evidence="3" key="1">
    <citation type="submission" date="2016-09" db="EMBL/GenBank/DDBJ databases">
        <authorList>
            <person name="Greninger A.L."/>
            <person name="Jerome K.R."/>
            <person name="Mcnair B."/>
            <person name="Wallis C."/>
            <person name="Fang F."/>
        </authorList>
    </citation>
    <scope>NUCLEOTIDE SEQUENCE [LARGE SCALE GENOMIC DNA]</scope>
    <source>
        <strain evidence="3">M7</strain>
    </source>
</reference>
<sequence>MRAPVRAAVELALAVVAAVGCVLSWLAASTTVMVGPVLDGEPATSSVVYSAPLLGLSLLLATVAGVLAVLGIARLRRRSPGP</sequence>
<evidence type="ECO:0000313" key="2">
    <source>
        <dbReference type="EMBL" id="ODQ94485.1"/>
    </source>
</evidence>
<dbReference type="RefSeq" id="WP_069404828.1">
    <property type="nucleotide sequence ID" value="NZ_JBHRZJ010000007.1"/>
</dbReference>
<organism evidence="2 3">
    <name type="scientific">Mycolicibacterium holsaticum</name>
    <dbReference type="NCBI Taxonomy" id="152142"/>
    <lineage>
        <taxon>Bacteria</taxon>
        <taxon>Bacillati</taxon>
        <taxon>Actinomycetota</taxon>
        <taxon>Actinomycetes</taxon>
        <taxon>Mycobacteriales</taxon>
        <taxon>Mycobacteriaceae</taxon>
        <taxon>Mycolicibacterium</taxon>
    </lineage>
</organism>
<dbReference type="EMBL" id="MIGZ01000038">
    <property type="protein sequence ID" value="ODQ94485.1"/>
    <property type="molecule type" value="Genomic_DNA"/>
</dbReference>
<comment type="caution">
    <text evidence="2">The sequence shown here is derived from an EMBL/GenBank/DDBJ whole genome shotgun (WGS) entry which is preliminary data.</text>
</comment>
<accession>A0A1E3RX33</accession>
<dbReference type="AlphaFoldDB" id="A0A1E3RX33"/>
<feature type="transmembrane region" description="Helical" evidence="1">
    <location>
        <begin position="7"/>
        <end position="28"/>
    </location>
</feature>